<evidence type="ECO:0000256" key="1">
    <source>
        <dbReference type="SAM" id="MobiDB-lite"/>
    </source>
</evidence>
<gene>
    <name evidence="2" type="ORF">Pfra01_000302600</name>
</gene>
<feature type="region of interest" description="Disordered" evidence="1">
    <location>
        <begin position="1"/>
        <end position="50"/>
    </location>
</feature>
<evidence type="ECO:0000313" key="2">
    <source>
        <dbReference type="EMBL" id="GMF21820.1"/>
    </source>
</evidence>
<feature type="region of interest" description="Disordered" evidence="1">
    <location>
        <begin position="134"/>
        <end position="157"/>
    </location>
</feature>
<comment type="caution">
    <text evidence="2">The sequence shown here is derived from an EMBL/GenBank/DDBJ whole genome shotgun (WGS) entry which is preliminary data.</text>
</comment>
<accession>A0A9W6TYT3</accession>
<dbReference type="Proteomes" id="UP001165121">
    <property type="component" value="Unassembled WGS sequence"/>
</dbReference>
<keyword evidence="3" id="KW-1185">Reference proteome</keyword>
<feature type="compositionally biased region" description="Basic and acidic residues" evidence="1">
    <location>
        <begin position="138"/>
        <end position="147"/>
    </location>
</feature>
<reference evidence="2" key="1">
    <citation type="submission" date="2023-04" db="EMBL/GenBank/DDBJ databases">
        <title>Phytophthora fragariaefolia NBRC 109709.</title>
        <authorList>
            <person name="Ichikawa N."/>
            <person name="Sato H."/>
            <person name="Tonouchi N."/>
        </authorList>
    </citation>
    <scope>NUCLEOTIDE SEQUENCE</scope>
    <source>
        <strain evidence="2">NBRC 109709</strain>
    </source>
</reference>
<organism evidence="2 3">
    <name type="scientific">Phytophthora fragariaefolia</name>
    <dbReference type="NCBI Taxonomy" id="1490495"/>
    <lineage>
        <taxon>Eukaryota</taxon>
        <taxon>Sar</taxon>
        <taxon>Stramenopiles</taxon>
        <taxon>Oomycota</taxon>
        <taxon>Peronosporomycetes</taxon>
        <taxon>Peronosporales</taxon>
        <taxon>Peronosporaceae</taxon>
        <taxon>Phytophthora</taxon>
    </lineage>
</organism>
<feature type="compositionally biased region" description="Acidic residues" evidence="1">
    <location>
        <begin position="148"/>
        <end position="157"/>
    </location>
</feature>
<name>A0A9W6TYT3_9STRA</name>
<proteinExistence type="predicted"/>
<dbReference type="AlphaFoldDB" id="A0A9W6TYT3"/>
<feature type="region of interest" description="Disordered" evidence="1">
    <location>
        <begin position="63"/>
        <end position="109"/>
    </location>
</feature>
<dbReference type="EMBL" id="BSXT01000236">
    <property type="protein sequence ID" value="GMF21820.1"/>
    <property type="molecule type" value="Genomic_DNA"/>
</dbReference>
<feature type="compositionally biased region" description="Low complexity" evidence="1">
    <location>
        <begin position="36"/>
        <end position="47"/>
    </location>
</feature>
<protein>
    <submittedName>
        <fullName evidence="2">Unnamed protein product</fullName>
    </submittedName>
</protein>
<sequence length="157" mass="16767">MYSTGAKPNDRIVSNIPDTSGELIPTSPHVIDENAPTSCPSSSGSGTRMLASGRRYAFNLANESDSEYKASETESSGNDEGGAGGGDVDEGDAEGTESNHSVYNRKDTSYVHDNDIPYLSLIVSYTLLDDPNIVLPGEKPEDFVRLDSDDENDVNSV</sequence>
<evidence type="ECO:0000313" key="3">
    <source>
        <dbReference type="Proteomes" id="UP001165121"/>
    </source>
</evidence>